<dbReference type="InterPro" id="IPR029058">
    <property type="entry name" value="AB_hydrolase_fold"/>
</dbReference>
<comment type="similarity">
    <text evidence="1">Belongs to the 'GDXG' lipolytic enzyme family.</text>
</comment>
<feature type="domain" description="BD-FAE-like" evidence="4">
    <location>
        <begin position="149"/>
        <end position="247"/>
    </location>
</feature>
<evidence type="ECO:0000313" key="6">
    <source>
        <dbReference type="Proteomes" id="UP000249066"/>
    </source>
</evidence>
<evidence type="ECO:0000256" key="2">
    <source>
        <dbReference type="ARBA" id="ARBA00022801"/>
    </source>
</evidence>
<dbReference type="PROSITE" id="PS01173">
    <property type="entry name" value="LIPASE_GDXG_HIS"/>
    <property type="match status" value="1"/>
</dbReference>
<accession>A0A2W5C2B9</accession>
<dbReference type="Pfam" id="PF20434">
    <property type="entry name" value="BD-FAE"/>
    <property type="match status" value="1"/>
</dbReference>
<dbReference type="InterPro" id="IPR050300">
    <property type="entry name" value="GDXG_lipolytic_enzyme"/>
</dbReference>
<proteinExistence type="inferred from homology"/>
<dbReference type="SUPFAM" id="SSF53474">
    <property type="entry name" value="alpha/beta-Hydrolases"/>
    <property type="match status" value="1"/>
</dbReference>
<dbReference type="InterPro" id="IPR002168">
    <property type="entry name" value="Lipase_GDXG_HIS_AS"/>
</dbReference>
<keyword evidence="3" id="KW-0812">Transmembrane</keyword>
<dbReference type="PANTHER" id="PTHR48081:SF33">
    <property type="entry name" value="KYNURENINE FORMAMIDASE"/>
    <property type="match status" value="1"/>
</dbReference>
<dbReference type="PANTHER" id="PTHR48081">
    <property type="entry name" value="AB HYDROLASE SUPERFAMILY PROTEIN C4A8.06C"/>
    <property type="match status" value="1"/>
</dbReference>
<feature type="transmembrane region" description="Helical" evidence="3">
    <location>
        <begin position="101"/>
        <end position="120"/>
    </location>
</feature>
<dbReference type="InterPro" id="IPR049492">
    <property type="entry name" value="BD-FAE-like_dom"/>
</dbReference>
<evidence type="ECO:0000313" key="5">
    <source>
        <dbReference type="EMBL" id="PZO89445.1"/>
    </source>
</evidence>
<keyword evidence="2" id="KW-0378">Hydrolase</keyword>
<evidence type="ECO:0000256" key="1">
    <source>
        <dbReference type="ARBA" id="ARBA00010515"/>
    </source>
</evidence>
<keyword evidence="3" id="KW-1133">Transmembrane helix</keyword>
<reference evidence="5 6" key="1">
    <citation type="submission" date="2017-08" db="EMBL/GenBank/DDBJ databases">
        <title>Infants hospitalized years apart are colonized by the same room-sourced microbial strains.</title>
        <authorList>
            <person name="Brooks B."/>
            <person name="Olm M.R."/>
            <person name="Firek B.A."/>
            <person name="Baker R."/>
            <person name="Thomas B.C."/>
            <person name="Morowitz M.J."/>
            <person name="Banfield J.F."/>
        </authorList>
    </citation>
    <scope>NUCLEOTIDE SEQUENCE [LARGE SCALE GENOMIC DNA]</scope>
    <source>
        <strain evidence="5">S2_018_000_R2_101</strain>
    </source>
</reference>
<comment type="caution">
    <text evidence="5">The sequence shown here is derived from an EMBL/GenBank/DDBJ whole genome shotgun (WGS) entry which is preliminary data.</text>
</comment>
<dbReference type="GO" id="GO:0016787">
    <property type="term" value="F:hydrolase activity"/>
    <property type="evidence" value="ECO:0007669"/>
    <property type="project" value="UniProtKB-KW"/>
</dbReference>
<name>A0A2W5C2B9_9SPHN</name>
<keyword evidence="3" id="KW-0472">Membrane</keyword>
<evidence type="ECO:0000256" key="3">
    <source>
        <dbReference type="SAM" id="Phobius"/>
    </source>
</evidence>
<protein>
    <submittedName>
        <fullName evidence="5">Esterase</fullName>
    </submittedName>
</protein>
<evidence type="ECO:0000259" key="4">
    <source>
        <dbReference type="Pfam" id="PF20434"/>
    </source>
</evidence>
<gene>
    <name evidence="5" type="ORF">DI623_10250</name>
</gene>
<organism evidence="5 6">
    <name type="scientific">Sphingomonas sanxanigenens</name>
    <dbReference type="NCBI Taxonomy" id="397260"/>
    <lineage>
        <taxon>Bacteria</taxon>
        <taxon>Pseudomonadati</taxon>
        <taxon>Pseudomonadota</taxon>
        <taxon>Alphaproteobacteria</taxon>
        <taxon>Sphingomonadales</taxon>
        <taxon>Sphingomonadaceae</taxon>
        <taxon>Sphingomonas</taxon>
    </lineage>
</organism>
<sequence length="384" mass="41568">MPARDASQSTILPLPSSPHWAPITVTFATQIVPKVAATAYRTGAATSTRYWQFRLTRRCRHSEAIQAMPGDPPAAAFARKGDAPFPCGLAYGLIARMKLRLLAFALIACLFAFATPVVLAQRTSVGTLIQRTDLKYDLDPRQRLILWTTRHKGRWPLMIYLHGGGWSAGDAGAGGGEKPRHFLDQHFVYSSVTYRFVPQVTVEQQIGDVARAIAWLRRNAGNIGADPDRIVLVGHSSGAHLAAMIASDPQWLAAAKVPFDTIRAVVLIDGAAFDVPTMMSGSPGASMPYYGPAFGADPARRLRLSPIAHLDPPNAPAWLFLQDARRLEGYAQAEALAGPLRKGGAVTEIVPVPDSNHMQLNNNLGIEGDFATMKMDAFLKGRGL</sequence>
<dbReference type="Gene3D" id="3.40.50.1820">
    <property type="entry name" value="alpha/beta hydrolase"/>
    <property type="match status" value="1"/>
</dbReference>
<dbReference type="AlphaFoldDB" id="A0A2W5C2B9"/>
<dbReference type="EMBL" id="QFNN01000059">
    <property type="protein sequence ID" value="PZO89445.1"/>
    <property type="molecule type" value="Genomic_DNA"/>
</dbReference>
<dbReference type="Proteomes" id="UP000249066">
    <property type="component" value="Unassembled WGS sequence"/>
</dbReference>